<organism evidence="3 5">
    <name type="scientific">Mycobacterium tuberculosis</name>
    <dbReference type="NCBI Taxonomy" id="1773"/>
    <lineage>
        <taxon>Bacteria</taxon>
        <taxon>Bacillati</taxon>
        <taxon>Actinomycetota</taxon>
        <taxon>Actinomycetes</taxon>
        <taxon>Mycobacteriales</taxon>
        <taxon>Mycobacteriaceae</taxon>
        <taxon>Mycobacterium</taxon>
        <taxon>Mycobacterium tuberculosis complex</taxon>
    </lineage>
</organism>
<sequence>MPPRQGGAIGRGNHADQKPRVAVGEGRNTRASGGQEHSRITLFSNNVCSLDVRYRDDGGTGIPRRASQYQVREPELTAHLRGVRGDGYREGVGGVDDGIDALLSQPTAQPLDTAEPADAHRTDRQGRVGYPAGQRADDLNVWVQLFRQRTALGGAAEQQHPGHCAYRPCRATEYR</sequence>
<evidence type="ECO:0000313" key="5">
    <source>
        <dbReference type="Proteomes" id="UP000045842"/>
    </source>
</evidence>
<dbReference type="EMBL" id="CQQC01001368">
    <property type="protein sequence ID" value="CNV88534.1"/>
    <property type="molecule type" value="Genomic_DNA"/>
</dbReference>
<dbReference type="Proteomes" id="UP000045842">
    <property type="component" value="Unassembled WGS sequence"/>
</dbReference>
<feature type="compositionally biased region" description="Basic and acidic residues" evidence="1">
    <location>
        <begin position="117"/>
        <end position="126"/>
    </location>
</feature>
<evidence type="ECO:0000313" key="3">
    <source>
        <dbReference type="EMBL" id="COW77228.1"/>
    </source>
</evidence>
<evidence type="ECO:0000256" key="1">
    <source>
        <dbReference type="SAM" id="MobiDB-lite"/>
    </source>
</evidence>
<protein>
    <submittedName>
        <fullName evidence="3">Uncharacterized protein</fullName>
    </submittedName>
</protein>
<dbReference type="Proteomes" id="UP000039217">
    <property type="component" value="Unassembled WGS sequence"/>
</dbReference>
<reference evidence="4 5" key="1">
    <citation type="submission" date="2015-03" db="EMBL/GenBank/DDBJ databases">
        <authorList>
            <consortium name="Pathogen Informatics"/>
        </authorList>
    </citation>
    <scope>NUCLEOTIDE SEQUENCE [LARGE SCALE GENOMIC DNA]</scope>
    <source>
        <strain evidence="2 4">D00501624</strain>
        <strain evidence="3 5">G09801536</strain>
    </source>
</reference>
<accession>A0A655JDX8</accession>
<name>A0A655JDX8_MYCTX</name>
<evidence type="ECO:0000313" key="4">
    <source>
        <dbReference type="Proteomes" id="UP000039217"/>
    </source>
</evidence>
<gene>
    <name evidence="2" type="ORF">ERS007661_03234</name>
    <name evidence="3" type="ORF">ERS007679_04286</name>
</gene>
<dbReference type="EMBL" id="CSAD01001028">
    <property type="protein sequence ID" value="COW77228.1"/>
    <property type="molecule type" value="Genomic_DNA"/>
</dbReference>
<dbReference type="AntiFam" id="ANF00116">
    <property type="entry name" value="Shadow ORF (opposite cobK)"/>
</dbReference>
<proteinExistence type="predicted"/>
<feature type="region of interest" description="Disordered" evidence="1">
    <location>
        <begin position="107"/>
        <end position="132"/>
    </location>
</feature>
<dbReference type="AlphaFoldDB" id="A0A655JDX8"/>
<evidence type="ECO:0000313" key="2">
    <source>
        <dbReference type="EMBL" id="CNV88534.1"/>
    </source>
</evidence>
<feature type="region of interest" description="Disordered" evidence="1">
    <location>
        <begin position="1"/>
        <end position="38"/>
    </location>
</feature>